<dbReference type="EMBL" id="JBEYXV010000023">
    <property type="protein sequence ID" value="MEU6825923.1"/>
    <property type="molecule type" value="Genomic_DNA"/>
</dbReference>
<evidence type="ECO:0000313" key="2">
    <source>
        <dbReference type="EMBL" id="MEU6825923.1"/>
    </source>
</evidence>
<dbReference type="Proteomes" id="UP001551176">
    <property type="component" value="Unassembled WGS sequence"/>
</dbReference>
<proteinExistence type="predicted"/>
<feature type="transmembrane region" description="Helical" evidence="1">
    <location>
        <begin position="28"/>
        <end position="49"/>
    </location>
</feature>
<keyword evidence="1" id="KW-0472">Membrane</keyword>
<keyword evidence="1" id="KW-1133">Transmembrane helix</keyword>
<protein>
    <submittedName>
        <fullName evidence="2">Uncharacterized protein</fullName>
    </submittedName>
</protein>
<evidence type="ECO:0000313" key="3">
    <source>
        <dbReference type="Proteomes" id="UP001551176"/>
    </source>
</evidence>
<sequence>MKSIQITELPVGRVRALLRRYRDDAVGGLVKGACTAVGGALVTGVILWFQNR</sequence>
<name>A0ABV3BY22_9ACTN</name>
<comment type="caution">
    <text evidence="2">The sequence shown here is derived from an EMBL/GenBank/DDBJ whole genome shotgun (WGS) entry which is preliminary data.</text>
</comment>
<reference evidence="2 3" key="1">
    <citation type="submission" date="2024-06" db="EMBL/GenBank/DDBJ databases">
        <title>The Natural Products Discovery Center: Release of the First 8490 Sequenced Strains for Exploring Actinobacteria Biosynthetic Diversity.</title>
        <authorList>
            <person name="Kalkreuter E."/>
            <person name="Kautsar S.A."/>
            <person name="Yang D."/>
            <person name="Bader C.D."/>
            <person name="Teijaro C.N."/>
            <person name="Fluegel L."/>
            <person name="Davis C.M."/>
            <person name="Simpson J.R."/>
            <person name="Lauterbach L."/>
            <person name="Steele A.D."/>
            <person name="Gui C."/>
            <person name="Meng S."/>
            <person name="Li G."/>
            <person name="Viehrig K."/>
            <person name="Ye F."/>
            <person name="Su P."/>
            <person name="Kiefer A.F."/>
            <person name="Nichols A."/>
            <person name="Cepeda A.J."/>
            <person name="Yan W."/>
            <person name="Fan B."/>
            <person name="Jiang Y."/>
            <person name="Adhikari A."/>
            <person name="Zheng C.-J."/>
            <person name="Schuster L."/>
            <person name="Cowan T.M."/>
            <person name="Smanski M.J."/>
            <person name="Chevrette M.G."/>
            <person name="De Carvalho L.P.S."/>
            <person name="Shen B."/>
        </authorList>
    </citation>
    <scope>NUCLEOTIDE SEQUENCE [LARGE SCALE GENOMIC DNA]</scope>
    <source>
        <strain evidence="2 3">NPDC046838</strain>
    </source>
</reference>
<organism evidence="2 3">
    <name type="scientific">Streptomyces atriruber</name>
    <dbReference type="NCBI Taxonomy" id="545121"/>
    <lineage>
        <taxon>Bacteria</taxon>
        <taxon>Bacillati</taxon>
        <taxon>Actinomycetota</taxon>
        <taxon>Actinomycetes</taxon>
        <taxon>Kitasatosporales</taxon>
        <taxon>Streptomycetaceae</taxon>
        <taxon>Streptomyces</taxon>
    </lineage>
</organism>
<accession>A0ABV3BY22</accession>
<dbReference type="RefSeq" id="WP_359356750.1">
    <property type="nucleotide sequence ID" value="NZ_JBEYXV010000023.1"/>
</dbReference>
<keyword evidence="1" id="KW-0812">Transmembrane</keyword>
<keyword evidence="3" id="KW-1185">Reference proteome</keyword>
<evidence type="ECO:0000256" key="1">
    <source>
        <dbReference type="SAM" id="Phobius"/>
    </source>
</evidence>
<gene>
    <name evidence="2" type="ORF">ABZ921_35370</name>
</gene>